<reference evidence="1 2" key="1">
    <citation type="journal article" date="2018" name="Sci. Rep.">
        <title>Genomic signatures of local adaptation to the degree of environmental predictability in rotifers.</title>
        <authorList>
            <person name="Franch-Gras L."/>
            <person name="Hahn C."/>
            <person name="Garcia-Roger E.M."/>
            <person name="Carmona M.J."/>
            <person name="Serra M."/>
            <person name="Gomez A."/>
        </authorList>
    </citation>
    <scope>NUCLEOTIDE SEQUENCE [LARGE SCALE GENOMIC DNA]</scope>
    <source>
        <strain evidence="1">HYR1</strain>
    </source>
</reference>
<proteinExistence type="predicted"/>
<accession>A0A3M7RKC6</accession>
<dbReference type="EMBL" id="REGN01003185">
    <property type="protein sequence ID" value="RNA23991.1"/>
    <property type="molecule type" value="Genomic_DNA"/>
</dbReference>
<evidence type="ECO:0000313" key="1">
    <source>
        <dbReference type="EMBL" id="RNA23991.1"/>
    </source>
</evidence>
<organism evidence="1 2">
    <name type="scientific">Brachionus plicatilis</name>
    <name type="common">Marine rotifer</name>
    <name type="synonym">Brachionus muelleri</name>
    <dbReference type="NCBI Taxonomy" id="10195"/>
    <lineage>
        <taxon>Eukaryota</taxon>
        <taxon>Metazoa</taxon>
        <taxon>Spiralia</taxon>
        <taxon>Gnathifera</taxon>
        <taxon>Rotifera</taxon>
        <taxon>Eurotatoria</taxon>
        <taxon>Monogononta</taxon>
        <taxon>Pseudotrocha</taxon>
        <taxon>Ploima</taxon>
        <taxon>Brachionidae</taxon>
        <taxon>Brachionus</taxon>
    </lineage>
</organism>
<sequence length="77" mass="9209">MVKKLNRNFTLSSEMYLHKAFLSERFSSYMKFDHLNLFWFTFTPQTREGKLIAQYVNYGSSYRLDRVGIGTDKQINK</sequence>
<protein>
    <submittedName>
        <fullName evidence="1">Uncharacterized protein</fullName>
    </submittedName>
</protein>
<name>A0A3M7RKC6_BRAPC</name>
<keyword evidence="2" id="KW-1185">Reference proteome</keyword>
<gene>
    <name evidence="1" type="ORF">BpHYR1_027975</name>
</gene>
<evidence type="ECO:0000313" key="2">
    <source>
        <dbReference type="Proteomes" id="UP000276133"/>
    </source>
</evidence>
<comment type="caution">
    <text evidence="1">The sequence shown here is derived from an EMBL/GenBank/DDBJ whole genome shotgun (WGS) entry which is preliminary data.</text>
</comment>
<dbReference type="Proteomes" id="UP000276133">
    <property type="component" value="Unassembled WGS sequence"/>
</dbReference>
<dbReference type="AlphaFoldDB" id="A0A3M7RKC6"/>